<gene>
    <name evidence="8" type="ORF">NHX12_031038</name>
</gene>
<name>A0A9Q0ING4_9TELE</name>
<dbReference type="InterPro" id="IPR051514">
    <property type="entry name" value="R-spondin"/>
</dbReference>
<dbReference type="PANTHER" id="PTHR46987">
    <property type="entry name" value="NEUROHYPOPHYSIAL HORMONES, N-TERMINAL DOMAIN CONTAINING PROTEIN"/>
    <property type="match status" value="1"/>
</dbReference>
<feature type="domain" description="R-spondin Fu-CRD" evidence="7">
    <location>
        <begin position="33"/>
        <end position="127"/>
    </location>
</feature>
<organism evidence="8 9">
    <name type="scientific">Muraenolepis orangiensis</name>
    <name type="common">Patagonian moray cod</name>
    <dbReference type="NCBI Taxonomy" id="630683"/>
    <lineage>
        <taxon>Eukaryota</taxon>
        <taxon>Metazoa</taxon>
        <taxon>Chordata</taxon>
        <taxon>Craniata</taxon>
        <taxon>Vertebrata</taxon>
        <taxon>Euteleostomi</taxon>
        <taxon>Actinopterygii</taxon>
        <taxon>Neopterygii</taxon>
        <taxon>Teleostei</taxon>
        <taxon>Neoteleostei</taxon>
        <taxon>Acanthomorphata</taxon>
        <taxon>Zeiogadaria</taxon>
        <taxon>Gadariae</taxon>
        <taxon>Gadiformes</taxon>
        <taxon>Muraenolepidoidei</taxon>
        <taxon>Muraenolepididae</taxon>
        <taxon>Muraenolepis</taxon>
    </lineage>
</organism>
<dbReference type="GO" id="GO:0005576">
    <property type="term" value="C:extracellular region"/>
    <property type="evidence" value="ECO:0007669"/>
    <property type="project" value="UniProtKB-SubCell"/>
</dbReference>
<dbReference type="AlphaFoldDB" id="A0A9Q0ING4"/>
<dbReference type="OrthoDB" id="10257656at2759"/>
<dbReference type="InterPro" id="IPR009030">
    <property type="entry name" value="Growth_fac_rcpt_cys_sf"/>
</dbReference>
<dbReference type="InterPro" id="IPR043601">
    <property type="entry name" value="Rspo_Fu-CRD_dom"/>
</dbReference>
<evidence type="ECO:0000256" key="4">
    <source>
        <dbReference type="ARBA" id="ARBA00023157"/>
    </source>
</evidence>
<comment type="subcellular location">
    <subcellularLocation>
        <location evidence="1">Secreted</location>
    </subcellularLocation>
</comment>
<keyword evidence="3 6" id="KW-0732">Signal</keyword>
<evidence type="ECO:0000256" key="2">
    <source>
        <dbReference type="ARBA" id="ARBA00022525"/>
    </source>
</evidence>
<sequence length="142" mass="15836">MRLPLLSTVTSILWAVARITSALRPSGDSGEDCRTCLDCSQDNGCVRCHERLFLFLQRDGMSHHGVCLQACPPGHYGQRGKQANICMRCRSLDCEQCFSRDFCTRCRPGLQLHKGRCLTRCPPHTFSYHGDCLGEWSASGLA</sequence>
<protein>
    <recommendedName>
        <fullName evidence="7">R-spondin Fu-CRD domain-containing protein</fullName>
    </recommendedName>
</protein>
<dbReference type="EMBL" id="JANIIK010000046">
    <property type="protein sequence ID" value="KAJ3603296.1"/>
    <property type="molecule type" value="Genomic_DNA"/>
</dbReference>
<keyword evidence="2" id="KW-0964">Secreted</keyword>
<dbReference type="InterPro" id="IPR006212">
    <property type="entry name" value="Furin_repeat"/>
</dbReference>
<evidence type="ECO:0000313" key="8">
    <source>
        <dbReference type="EMBL" id="KAJ3603296.1"/>
    </source>
</evidence>
<accession>A0A9Q0ING4</accession>
<feature type="chain" id="PRO_5040114763" description="R-spondin Fu-CRD domain-containing protein" evidence="6">
    <location>
        <begin position="23"/>
        <end position="142"/>
    </location>
</feature>
<reference evidence="8" key="1">
    <citation type="submission" date="2022-07" db="EMBL/GenBank/DDBJ databases">
        <title>Chromosome-level genome of Muraenolepis orangiensis.</title>
        <authorList>
            <person name="Kim J."/>
        </authorList>
    </citation>
    <scope>NUCLEOTIDE SEQUENCE</scope>
    <source>
        <strain evidence="8">KU_S4_2022</strain>
        <tissue evidence="8">Muscle</tissue>
    </source>
</reference>
<evidence type="ECO:0000256" key="6">
    <source>
        <dbReference type="SAM" id="SignalP"/>
    </source>
</evidence>
<evidence type="ECO:0000256" key="1">
    <source>
        <dbReference type="ARBA" id="ARBA00004613"/>
    </source>
</evidence>
<keyword evidence="5" id="KW-0325">Glycoprotein</keyword>
<comment type="caution">
    <text evidence="8">The sequence shown here is derived from an EMBL/GenBank/DDBJ whole genome shotgun (WGS) entry which is preliminary data.</text>
</comment>
<evidence type="ECO:0000259" key="7">
    <source>
        <dbReference type="Pfam" id="PF15913"/>
    </source>
</evidence>
<dbReference type="SMART" id="SM00261">
    <property type="entry name" value="FU"/>
    <property type="match status" value="2"/>
</dbReference>
<keyword evidence="9" id="KW-1185">Reference proteome</keyword>
<dbReference type="Proteomes" id="UP001148018">
    <property type="component" value="Unassembled WGS sequence"/>
</dbReference>
<feature type="signal peptide" evidence="6">
    <location>
        <begin position="1"/>
        <end position="22"/>
    </location>
</feature>
<dbReference type="PANTHER" id="PTHR46987:SF6">
    <property type="entry name" value="R-SPONDIN-4"/>
    <property type="match status" value="1"/>
</dbReference>
<dbReference type="Pfam" id="PF15913">
    <property type="entry name" value="Furin-like_2"/>
    <property type="match status" value="1"/>
</dbReference>
<evidence type="ECO:0000313" key="9">
    <source>
        <dbReference type="Proteomes" id="UP001148018"/>
    </source>
</evidence>
<keyword evidence="4" id="KW-1015">Disulfide bond</keyword>
<proteinExistence type="predicted"/>
<dbReference type="SUPFAM" id="SSF57184">
    <property type="entry name" value="Growth factor receptor domain"/>
    <property type="match status" value="1"/>
</dbReference>
<evidence type="ECO:0000256" key="5">
    <source>
        <dbReference type="ARBA" id="ARBA00023180"/>
    </source>
</evidence>
<evidence type="ECO:0000256" key="3">
    <source>
        <dbReference type="ARBA" id="ARBA00022729"/>
    </source>
</evidence>
<dbReference type="Gene3D" id="2.10.220.10">
    <property type="entry name" value="Hormone Receptor, Insulin-like Growth Factor Receptor 1, Chain A, domain 2"/>
    <property type="match status" value="1"/>
</dbReference>